<comment type="similarity">
    <text evidence="1">Belongs to the Gfo/Idh/MocA family.</text>
</comment>
<dbReference type="Gene3D" id="3.30.360.10">
    <property type="entry name" value="Dihydrodipicolinate Reductase, domain 2"/>
    <property type="match status" value="1"/>
</dbReference>
<dbReference type="AlphaFoldDB" id="A0A0B1REE2"/>
<dbReference type="GO" id="GO:0000166">
    <property type="term" value="F:nucleotide binding"/>
    <property type="evidence" value="ECO:0007669"/>
    <property type="project" value="InterPro"/>
</dbReference>
<protein>
    <recommendedName>
        <fullName evidence="7">Inositol 2-dehydrogenase</fullName>
    </recommendedName>
</protein>
<evidence type="ECO:0000259" key="3">
    <source>
        <dbReference type="Pfam" id="PF01408"/>
    </source>
</evidence>
<dbReference type="Pfam" id="PF22725">
    <property type="entry name" value="GFO_IDH_MocA_C3"/>
    <property type="match status" value="1"/>
</dbReference>
<evidence type="ECO:0000256" key="2">
    <source>
        <dbReference type="ARBA" id="ARBA00023002"/>
    </source>
</evidence>
<accession>A0A0B1REE2</accession>
<dbReference type="Gene3D" id="3.40.50.720">
    <property type="entry name" value="NAD(P)-binding Rossmann-like Domain"/>
    <property type="match status" value="1"/>
</dbReference>
<dbReference type="GO" id="GO:0016491">
    <property type="term" value="F:oxidoreductase activity"/>
    <property type="evidence" value="ECO:0007669"/>
    <property type="project" value="UniProtKB-KW"/>
</dbReference>
<dbReference type="NCBIfam" id="TIGR04380">
    <property type="entry name" value="myo_inos_iolG"/>
    <property type="match status" value="1"/>
</dbReference>
<dbReference type="InterPro" id="IPR036291">
    <property type="entry name" value="NAD(P)-bd_dom_sf"/>
</dbReference>
<dbReference type="Pfam" id="PF01408">
    <property type="entry name" value="GFO_IDH_MocA"/>
    <property type="match status" value="1"/>
</dbReference>
<evidence type="ECO:0000313" key="6">
    <source>
        <dbReference type="Proteomes" id="UP000030853"/>
    </source>
</evidence>
<keyword evidence="2" id="KW-0560">Oxidoreductase</keyword>
<name>A0A0B1REE2_9GAMM</name>
<feature type="domain" description="GFO/IDH/MocA-like oxidoreductase" evidence="4">
    <location>
        <begin position="132"/>
        <end position="251"/>
    </location>
</feature>
<evidence type="ECO:0000313" key="5">
    <source>
        <dbReference type="EMBL" id="KHJ70016.1"/>
    </source>
</evidence>
<sequence>MTQLTGIALLGAGRMAKVHAAAIRQAGGQIVTVYDPVSAAADAMAAETGAAVASSAAAAIGHPEVTAVVIATSSDTHVELIIAAVNAGKPVLCEKPIASSLTEARRCIEIIGSEAAQQVFLGFNRRFDRGHASVRQAVQAGEIGRLEQLTLTSRDPFPPPLEYIPRSGGLFRDMMIHDFDMARGIVGKEFVSITAHGSSIIDPEIGRLGDVDTASVTLLAEDGTLVTILNSRRCSYGFDQRIEAFGSQGMVMSDNPRQSGFTRYTPEAPGCAAPILEFFMERYGPSYIEEMRLFLECARSGTPMPVNALDGLKAALLAEAATASLKLGKTLHLTGLDQEFPHA</sequence>
<reference evidence="5 6" key="1">
    <citation type="submission" date="2014-11" db="EMBL/GenBank/DDBJ databases">
        <title>Genome sequencing of Pantoea rodasii ND03.</title>
        <authorList>
            <person name="Muhamad Yunos N.Y."/>
            <person name="Chan K.-G."/>
        </authorList>
    </citation>
    <scope>NUCLEOTIDE SEQUENCE [LARGE SCALE GENOMIC DNA]</scope>
    <source>
        <strain evidence="5 6">ND03</strain>
    </source>
</reference>
<evidence type="ECO:0000259" key="4">
    <source>
        <dbReference type="Pfam" id="PF22725"/>
    </source>
</evidence>
<dbReference type="InterPro" id="IPR030827">
    <property type="entry name" value="Myo_inos_IolG"/>
</dbReference>
<dbReference type="Proteomes" id="UP000030853">
    <property type="component" value="Unassembled WGS sequence"/>
</dbReference>
<proteinExistence type="inferred from homology"/>
<dbReference type="SUPFAM" id="SSF55347">
    <property type="entry name" value="Glyceraldehyde-3-phosphate dehydrogenase-like, C-terminal domain"/>
    <property type="match status" value="1"/>
</dbReference>
<dbReference type="EMBL" id="JTJJ01000004">
    <property type="protein sequence ID" value="KHJ70016.1"/>
    <property type="molecule type" value="Genomic_DNA"/>
</dbReference>
<feature type="domain" description="Gfo/Idh/MocA-like oxidoreductase N-terminal" evidence="3">
    <location>
        <begin position="7"/>
        <end position="113"/>
    </location>
</feature>
<organism evidence="5 6">
    <name type="scientific">Pantoea rodasii</name>
    <dbReference type="NCBI Taxonomy" id="1076549"/>
    <lineage>
        <taxon>Bacteria</taxon>
        <taxon>Pseudomonadati</taxon>
        <taxon>Pseudomonadota</taxon>
        <taxon>Gammaproteobacteria</taxon>
        <taxon>Enterobacterales</taxon>
        <taxon>Erwiniaceae</taxon>
        <taxon>Pantoea</taxon>
    </lineage>
</organism>
<dbReference type="PANTHER" id="PTHR42840">
    <property type="entry name" value="NAD(P)-BINDING ROSSMANN-FOLD SUPERFAMILY PROTEIN-RELATED"/>
    <property type="match status" value="1"/>
</dbReference>
<comment type="caution">
    <text evidence="5">The sequence shown here is derived from an EMBL/GenBank/DDBJ whole genome shotgun (WGS) entry which is preliminary data.</text>
</comment>
<dbReference type="RefSeq" id="WP_039327115.1">
    <property type="nucleotide sequence ID" value="NZ_JTJJ01000004.1"/>
</dbReference>
<gene>
    <name evidence="5" type="ORF">QU24_00455</name>
</gene>
<dbReference type="InterPro" id="IPR055170">
    <property type="entry name" value="GFO_IDH_MocA-like_dom"/>
</dbReference>
<evidence type="ECO:0000256" key="1">
    <source>
        <dbReference type="ARBA" id="ARBA00010928"/>
    </source>
</evidence>
<dbReference type="PANTHER" id="PTHR42840:SF3">
    <property type="entry name" value="BINDING ROSSMANN FOLD OXIDOREDUCTASE, PUTATIVE (AFU_ORTHOLOGUE AFUA_2G10240)-RELATED"/>
    <property type="match status" value="1"/>
</dbReference>
<dbReference type="SUPFAM" id="SSF51735">
    <property type="entry name" value="NAD(P)-binding Rossmann-fold domains"/>
    <property type="match status" value="1"/>
</dbReference>
<evidence type="ECO:0008006" key="7">
    <source>
        <dbReference type="Google" id="ProtNLM"/>
    </source>
</evidence>
<dbReference type="InterPro" id="IPR000683">
    <property type="entry name" value="Gfo/Idh/MocA-like_OxRdtase_N"/>
</dbReference>